<organism evidence="1 2">
    <name type="scientific">Candidatus Onthomorpha intestinigallinarum</name>
    <dbReference type="NCBI Taxonomy" id="2840880"/>
    <lineage>
        <taxon>Bacteria</taxon>
        <taxon>Pseudomonadati</taxon>
        <taxon>Bacteroidota</taxon>
        <taxon>Bacteroidia</taxon>
        <taxon>Bacteroidales</taxon>
        <taxon>Candidatus Onthomorpha</taxon>
    </lineage>
</organism>
<reference evidence="1" key="1">
    <citation type="journal article" date="2021" name="PeerJ">
        <title>Extensive microbial diversity within the chicken gut microbiome revealed by metagenomics and culture.</title>
        <authorList>
            <person name="Gilroy R."/>
            <person name="Ravi A."/>
            <person name="Getino M."/>
            <person name="Pursley I."/>
            <person name="Horton D.L."/>
            <person name="Alikhan N.F."/>
            <person name="Baker D."/>
            <person name="Gharbi K."/>
            <person name="Hall N."/>
            <person name="Watson M."/>
            <person name="Adriaenssens E.M."/>
            <person name="Foster-Nyarko E."/>
            <person name="Jarju S."/>
            <person name="Secka A."/>
            <person name="Antonio M."/>
            <person name="Oren A."/>
            <person name="Chaudhuri R.R."/>
            <person name="La Ragione R."/>
            <person name="Hildebrand F."/>
            <person name="Pallen M.J."/>
        </authorList>
    </citation>
    <scope>NUCLEOTIDE SEQUENCE</scope>
    <source>
        <strain evidence="1">Gambia16-930</strain>
    </source>
</reference>
<dbReference type="Pfam" id="PF14903">
    <property type="entry name" value="WG_beta_rep"/>
    <property type="match status" value="2"/>
</dbReference>
<comment type="caution">
    <text evidence="1">The sequence shown here is derived from an EMBL/GenBank/DDBJ whole genome shotgun (WGS) entry which is preliminary data.</text>
</comment>
<dbReference type="EMBL" id="DXGG01000005">
    <property type="protein sequence ID" value="HIW86665.1"/>
    <property type="molecule type" value="Genomic_DNA"/>
</dbReference>
<dbReference type="PANTHER" id="PTHR37841">
    <property type="entry name" value="GLR2918 PROTEIN"/>
    <property type="match status" value="1"/>
</dbReference>
<dbReference type="PANTHER" id="PTHR37841:SF1">
    <property type="entry name" value="DUF3298 DOMAIN-CONTAINING PROTEIN"/>
    <property type="match status" value="1"/>
</dbReference>
<protein>
    <submittedName>
        <fullName evidence="1">WG repeat-containing protein</fullName>
    </submittedName>
</protein>
<accession>A0A9D1RFY6</accession>
<evidence type="ECO:0000313" key="1">
    <source>
        <dbReference type="EMBL" id="HIW86665.1"/>
    </source>
</evidence>
<dbReference type="Proteomes" id="UP000824267">
    <property type="component" value="Unassembled WGS sequence"/>
</dbReference>
<dbReference type="InterPro" id="IPR032774">
    <property type="entry name" value="WG_beta_rep"/>
</dbReference>
<dbReference type="AlphaFoldDB" id="A0A9D1RFY6"/>
<name>A0A9D1RFY6_9BACT</name>
<proteinExistence type="predicted"/>
<evidence type="ECO:0000313" key="2">
    <source>
        <dbReference type="Proteomes" id="UP000824267"/>
    </source>
</evidence>
<sequence length="550" mass="62543">AIYDSVMSLDGRFFAVKKDGKWGVVRDNEFILDCSYDAIEVLGDDMITYVVDDKVGFADTNGNIKLVPTYPIIGKEDSYEEYQLNVFVDGTCLVYENGEYELLNNRMERVFGDSLKIVDRFSDAVLVRKDGLYGIYNTDGNEVLPAKYLSLETLIAGKLYAFGERNLDGDILYGIVNDKGEIKSDPVFTDFITGKYNDDNIYVKAYIKQGGQALINDEGELLVQPLYNVAEPAGISGFYNISKDMNWGILGKDNTLYVPPLYEKVDVVIKTDTFFVAQLAGKEMIIADNGEILFETEDRIIDIIQLEKDSINVLLERDLFYGLMSLDHSWIIEPKYDEVLAVMEDMICFRQEDKWGVVNNNGNVVVGFDYKAAKVSPTNNYIVLFDGGRKDSKLVTANGNVINFEKTESVLALPDCLEYKLKKKKVRLYLNGDTTPEDFLSVAYETDSMMNVRFKDGWTYVYKKSYERLTDKYYDMAGPFFEEGFALVVADKNISLIDNTFEEKQVIYTTKKMKPFVLFTNLVMSYYTNKGYCIIKDGDKFGVISINKSK</sequence>
<feature type="non-terminal residue" evidence="1">
    <location>
        <position position="1"/>
    </location>
</feature>
<reference evidence="1" key="2">
    <citation type="submission" date="2021-04" db="EMBL/GenBank/DDBJ databases">
        <authorList>
            <person name="Gilroy R."/>
        </authorList>
    </citation>
    <scope>NUCLEOTIDE SEQUENCE</scope>
    <source>
        <strain evidence="1">Gambia16-930</strain>
    </source>
</reference>
<gene>
    <name evidence="1" type="ORF">IAC47_00100</name>
</gene>